<dbReference type="PROSITE" id="PS00028">
    <property type="entry name" value="ZINC_FINGER_C2H2_1"/>
    <property type="match status" value="4"/>
</dbReference>
<reference evidence="7" key="1">
    <citation type="submission" date="2021-12" db="EMBL/GenBank/DDBJ databases">
        <authorList>
            <person name="King R."/>
        </authorList>
    </citation>
    <scope>NUCLEOTIDE SEQUENCE</scope>
</reference>
<reference evidence="7" key="2">
    <citation type="submission" date="2022-10" db="EMBL/GenBank/DDBJ databases">
        <authorList>
            <consortium name="ENA_rothamsted_submissions"/>
            <consortium name="culmorum"/>
            <person name="King R."/>
        </authorList>
    </citation>
    <scope>NUCLEOTIDE SEQUENCE</scope>
</reference>
<accession>A0A9N9WG89</accession>
<dbReference type="GO" id="GO:0005634">
    <property type="term" value="C:nucleus"/>
    <property type="evidence" value="ECO:0007669"/>
    <property type="project" value="TreeGrafter"/>
</dbReference>
<gene>
    <name evidence="7" type="ORF">DIATSA_LOCUS7311</name>
</gene>
<dbReference type="OrthoDB" id="3069995at2759"/>
<evidence type="ECO:0000256" key="4">
    <source>
        <dbReference type="ARBA" id="ARBA00022833"/>
    </source>
</evidence>
<dbReference type="EMBL" id="OU893351">
    <property type="protein sequence ID" value="CAG9789592.1"/>
    <property type="molecule type" value="Genomic_DNA"/>
</dbReference>
<dbReference type="Gene3D" id="3.30.160.60">
    <property type="entry name" value="Classic Zinc Finger"/>
    <property type="match status" value="3"/>
</dbReference>
<evidence type="ECO:0000256" key="3">
    <source>
        <dbReference type="ARBA" id="ARBA00022771"/>
    </source>
</evidence>
<evidence type="ECO:0000313" key="7">
    <source>
        <dbReference type="EMBL" id="CAG9789592.1"/>
    </source>
</evidence>
<dbReference type="PANTHER" id="PTHR24379:SF127">
    <property type="entry name" value="BLOODY FINGERS-RELATED"/>
    <property type="match status" value="1"/>
</dbReference>
<feature type="domain" description="C2H2-type" evidence="6">
    <location>
        <begin position="93"/>
        <end position="115"/>
    </location>
</feature>
<proteinExistence type="predicted"/>
<dbReference type="Pfam" id="PF00096">
    <property type="entry name" value="zf-C2H2"/>
    <property type="match status" value="1"/>
</dbReference>
<evidence type="ECO:0000256" key="2">
    <source>
        <dbReference type="ARBA" id="ARBA00022737"/>
    </source>
</evidence>
<evidence type="ECO:0000313" key="8">
    <source>
        <dbReference type="Proteomes" id="UP001153714"/>
    </source>
</evidence>
<dbReference type="SMART" id="SM00355">
    <property type="entry name" value="ZnF_C2H2"/>
    <property type="match status" value="7"/>
</dbReference>
<evidence type="ECO:0000259" key="6">
    <source>
        <dbReference type="PROSITE" id="PS50157"/>
    </source>
</evidence>
<dbReference type="PROSITE" id="PS50157">
    <property type="entry name" value="ZINC_FINGER_C2H2_2"/>
    <property type="match status" value="3"/>
</dbReference>
<dbReference type="Proteomes" id="UP001153714">
    <property type="component" value="Chromosome 20"/>
</dbReference>
<keyword evidence="1" id="KW-0479">Metal-binding</keyword>
<dbReference type="PANTHER" id="PTHR24379">
    <property type="entry name" value="KRAB AND ZINC FINGER DOMAIN-CONTAINING"/>
    <property type="match status" value="1"/>
</dbReference>
<dbReference type="GO" id="GO:0000977">
    <property type="term" value="F:RNA polymerase II transcription regulatory region sequence-specific DNA binding"/>
    <property type="evidence" value="ECO:0007669"/>
    <property type="project" value="TreeGrafter"/>
</dbReference>
<keyword evidence="2" id="KW-0677">Repeat</keyword>
<evidence type="ECO:0000256" key="1">
    <source>
        <dbReference type="ARBA" id="ARBA00022723"/>
    </source>
</evidence>
<protein>
    <recommendedName>
        <fullName evidence="6">C2H2-type domain-containing protein</fullName>
    </recommendedName>
</protein>
<keyword evidence="8" id="KW-1185">Reference proteome</keyword>
<evidence type="ECO:0000256" key="5">
    <source>
        <dbReference type="PROSITE-ProRule" id="PRU00042"/>
    </source>
</evidence>
<dbReference type="InterPro" id="IPR013087">
    <property type="entry name" value="Znf_C2H2_type"/>
</dbReference>
<keyword evidence="4" id="KW-0862">Zinc</keyword>
<feature type="domain" description="C2H2-type" evidence="6">
    <location>
        <begin position="119"/>
        <end position="141"/>
    </location>
</feature>
<dbReference type="GO" id="GO:0008270">
    <property type="term" value="F:zinc ion binding"/>
    <property type="evidence" value="ECO:0007669"/>
    <property type="project" value="UniProtKB-KW"/>
</dbReference>
<dbReference type="AlphaFoldDB" id="A0A9N9WG89"/>
<dbReference type="InterPro" id="IPR036236">
    <property type="entry name" value="Znf_C2H2_sf"/>
</dbReference>
<dbReference type="GO" id="GO:0000981">
    <property type="term" value="F:DNA-binding transcription factor activity, RNA polymerase II-specific"/>
    <property type="evidence" value="ECO:0007669"/>
    <property type="project" value="TreeGrafter"/>
</dbReference>
<keyword evidence="3 5" id="KW-0863">Zinc-finger</keyword>
<organism evidence="7 8">
    <name type="scientific">Diatraea saccharalis</name>
    <name type="common">sugarcane borer</name>
    <dbReference type="NCBI Taxonomy" id="40085"/>
    <lineage>
        <taxon>Eukaryota</taxon>
        <taxon>Metazoa</taxon>
        <taxon>Ecdysozoa</taxon>
        <taxon>Arthropoda</taxon>
        <taxon>Hexapoda</taxon>
        <taxon>Insecta</taxon>
        <taxon>Pterygota</taxon>
        <taxon>Neoptera</taxon>
        <taxon>Endopterygota</taxon>
        <taxon>Lepidoptera</taxon>
        <taxon>Glossata</taxon>
        <taxon>Ditrysia</taxon>
        <taxon>Pyraloidea</taxon>
        <taxon>Crambidae</taxon>
        <taxon>Crambinae</taxon>
        <taxon>Diatraea</taxon>
    </lineage>
</organism>
<feature type="domain" description="C2H2-type" evidence="6">
    <location>
        <begin position="146"/>
        <end position="174"/>
    </location>
</feature>
<sequence length="240" mass="27951">MCAYCQTYCHNGNELRAHSVTHNKMEIFENNNLRATFPLRIDVTNLTCTICNEAINNNCIEGLKRHLNVVHSKIFNTEYKDGVIPFLLTENIYKCVLCGLKFERSQSLFAHMNKHYQSFVCHTCGKAFALRHTYRSHQACHDIGHFSCNKCDSTFDNRAIKNRHVAAVHGRKDKYRCPLCNDHFDSYYARLRHLDKVHGQKVEYRCNFCPSVFGTGALRYSHMKSVHKTKIYRKMSQQSC</sequence>
<name>A0A9N9WG89_9NEOP</name>
<dbReference type="SUPFAM" id="SSF57667">
    <property type="entry name" value="beta-beta-alpha zinc fingers"/>
    <property type="match status" value="3"/>
</dbReference>